<dbReference type="InterPro" id="IPR020476">
    <property type="entry name" value="Nudix_hydrolase"/>
</dbReference>
<dbReference type="Gene3D" id="3.90.79.10">
    <property type="entry name" value="Nucleoside Triphosphate Pyrophosphohydrolase"/>
    <property type="match status" value="1"/>
</dbReference>
<dbReference type="InterPro" id="IPR015797">
    <property type="entry name" value="NUDIX_hydrolase-like_dom_sf"/>
</dbReference>
<dbReference type="CDD" id="cd03673">
    <property type="entry name" value="NUDIX_Ap6A_hydrolase"/>
    <property type="match status" value="1"/>
</dbReference>
<dbReference type="CDD" id="cd07040">
    <property type="entry name" value="HP"/>
    <property type="match status" value="1"/>
</dbReference>
<protein>
    <submittedName>
        <fullName evidence="3">NUDIX domain-containing protein</fullName>
    </submittedName>
</protein>
<dbReference type="GO" id="GO:0006754">
    <property type="term" value="P:ATP biosynthetic process"/>
    <property type="evidence" value="ECO:0007669"/>
    <property type="project" value="TreeGrafter"/>
</dbReference>
<evidence type="ECO:0000256" key="1">
    <source>
        <dbReference type="ARBA" id="ARBA00022801"/>
    </source>
</evidence>
<dbReference type="SMART" id="SM00855">
    <property type="entry name" value="PGAM"/>
    <property type="match status" value="1"/>
</dbReference>
<feature type="domain" description="Nudix hydrolase" evidence="2">
    <location>
        <begin position="23"/>
        <end position="151"/>
    </location>
</feature>
<dbReference type="Pfam" id="PF00300">
    <property type="entry name" value="His_Phos_1"/>
    <property type="match status" value="1"/>
</dbReference>
<evidence type="ECO:0000259" key="2">
    <source>
        <dbReference type="PROSITE" id="PS51462"/>
    </source>
</evidence>
<dbReference type="InterPro" id="IPR051325">
    <property type="entry name" value="Nudix_hydrolase_domain"/>
</dbReference>
<name>A0AAP4C765_9MICC</name>
<dbReference type="PANTHER" id="PTHR21340">
    <property type="entry name" value="DIADENOSINE 5,5-P1,P4-TETRAPHOSPHATE PYROPHOSPHOHYDROLASE MUTT"/>
    <property type="match status" value="1"/>
</dbReference>
<dbReference type="InterPro" id="IPR029033">
    <property type="entry name" value="His_PPase_superfam"/>
</dbReference>
<dbReference type="SUPFAM" id="SSF53254">
    <property type="entry name" value="Phosphoglycerate mutase-like"/>
    <property type="match status" value="1"/>
</dbReference>
<dbReference type="RefSeq" id="WP_285333117.1">
    <property type="nucleotide sequence ID" value="NZ_JASODW010000005.1"/>
</dbReference>
<dbReference type="GO" id="GO:0004081">
    <property type="term" value="F:bis(5'-nucleosyl)-tetraphosphatase (asymmetrical) activity"/>
    <property type="evidence" value="ECO:0007669"/>
    <property type="project" value="TreeGrafter"/>
</dbReference>
<dbReference type="EMBL" id="JASODW010000005">
    <property type="protein sequence ID" value="MDK6275165.1"/>
    <property type="molecule type" value="Genomic_DNA"/>
</dbReference>
<sequence length="331" mass="37238">MPNSISFPVRSTEPIGEIAQDKPEIVAAGVVPWRIDPSDGLQVLLIHRPKHKDWSLPKGKVDAGETIAESAVREAKEEANLKVTLGIPLPCTHYFVGKKSKVVYYWAAHVDKAGRVNPDGKEVDIARWYSPAKALKKLTNEADQLPIKALVEAHEQDHLRTTPFLLVRHAKAKPRNGWTRSEGDRTLATTGFVQARSLARMLRAWKPERLVSSRWTRCLQTVHPYAAGAGLSIKKQTALTEHAADRDPDKAQRILLKQFNNPKPTLVCSHRPVMPTLLKALRTVTPKDLREFLPKENPYLAPGEAIILHRALDAKRRWRTVAVEVHRPFED</sequence>
<dbReference type="InterPro" id="IPR013078">
    <property type="entry name" value="His_Pase_superF_clade-1"/>
</dbReference>
<dbReference type="Pfam" id="PF00293">
    <property type="entry name" value="NUDIX"/>
    <property type="match status" value="1"/>
</dbReference>
<reference evidence="3" key="1">
    <citation type="submission" date="2023-05" db="EMBL/GenBank/DDBJ databases">
        <title>Cataloging the Phylogenetic Diversity of Human Bladder Bacteria.</title>
        <authorList>
            <person name="Du J."/>
        </authorList>
    </citation>
    <scope>NUCLEOTIDE SEQUENCE</scope>
    <source>
        <strain evidence="3">UMB9978</strain>
    </source>
</reference>
<dbReference type="InterPro" id="IPR000086">
    <property type="entry name" value="NUDIX_hydrolase_dom"/>
</dbReference>
<dbReference type="GO" id="GO:0006167">
    <property type="term" value="P:AMP biosynthetic process"/>
    <property type="evidence" value="ECO:0007669"/>
    <property type="project" value="TreeGrafter"/>
</dbReference>
<dbReference type="Gene3D" id="3.40.50.1240">
    <property type="entry name" value="Phosphoglycerate mutase-like"/>
    <property type="match status" value="1"/>
</dbReference>
<dbReference type="PRINTS" id="PR00502">
    <property type="entry name" value="NUDIXFAMILY"/>
</dbReference>
<organism evidence="3 4">
    <name type="scientific">Pseudoglutamicibacter cumminsii</name>
    <dbReference type="NCBI Taxonomy" id="156979"/>
    <lineage>
        <taxon>Bacteria</taxon>
        <taxon>Bacillati</taxon>
        <taxon>Actinomycetota</taxon>
        <taxon>Actinomycetes</taxon>
        <taxon>Micrococcales</taxon>
        <taxon>Micrococcaceae</taxon>
        <taxon>Pseudoglutamicibacter</taxon>
    </lineage>
</organism>
<evidence type="ECO:0000313" key="4">
    <source>
        <dbReference type="Proteomes" id="UP001240483"/>
    </source>
</evidence>
<dbReference type="SUPFAM" id="SSF55811">
    <property type="entry name" value="Nudix"/>
    <property type="match status" value="1"/>
</dbReference>
<dbReference type="PANTHER" id="PTHR21340:SF0">
    <property type="entry name" value="BIS(5'-NUCLEOSYL)-TETRAPHOSPHATASE [ASYMMETRICAL]"/>
    <property type="match status" value="1"/>
</dbReference>
<dbReference type="AlphaFoldDB" id="A0AAP4C765"/>
<comment type="caution">
    <text evidence="3">The sequence shown here is derived from an EMBL/GenBank/DDBJ whole genome shotgun (WGS) entry which is preliminary data.</text>
</comment>
<dbReference type="PROSITE" id="PS51462">
    <property type="entry name" value="NUDIX"/>
    <property type="match status" value="1"/>
</dbReference>
<dbReference type="Proteomes" id="UP001240483">
    <property type="component" value="Unassembled WGS sequence"/>
</dbReference>
<proteinExistence type="predicted"/>
<evidence type="ECO:0000313" key="3">
    <source>
        <dbReference type="EMBL" id="MDK6275165.1"/>
    </source>
</evidence>
<gene>
    <name evidence="3" type="ORF">QP116_05370</name>
</gene>
<keyword evidence="1" id="KW-0378">Hydrolase</keyword>
<accession>A0AAP4C765</accession>